<feature type="non-terminal residue" evidence="1">
    <location>
        <position position="1"/>
    </location>
</feature>
<organism evidence="1 2">
    <name type="scientific">Mucuna pruriens</name>
    <name type="common">Velvet bean</name>
    <name type="synonym">Dolichos pruriens</name>
    <dbReference type="NCBI Taxonomy" id="157652"/>
    <lineage>
        <taxon>Eukaryota</taxon>
        <taxon>Viridiplantae</taxon>
        <taxon>Streptophyta</taxon>
        <taxon>Embryophyta</taxon>
        <taxon>Tracheophyta</taxon>
        <taxon>Spermatophyta</taxon>
        <taxon>Magnoliopsida</taxon>
        <taxon>eudicotyledons</taxon>
        <taxon>Gunneridae</taxon>
        <taxon>Pentapetalae</taxon>
        <taxon>rosids</taxon>
        <taxon>fabids</taxon>
        <taxon>Fabales</taxon>
        <taxon>Fabaceae</taxon>
        <taxon>Papilionoideae</taxon>
        <taxon>50 kb inversion clade</taxon>
        <taxon>NPAAA clade</taxon>
        <taxon>indigoferoid/millettioid clade</taxon>
        <taxon>Phaseoleae</taxon>
        <taxon>Mucuna</taxon>
    </lineage>
</organism>
<dbReference type="Proteomes" id="UP000257109">
    <property type="component" value="Unassembled WGS sequence"/>
</dbReference>
<dbReference type="EMBL" id="QJKJ01009487">
    <property type="protein sequence ID" value="RDX76500.1"/>
    <property type="molecule type" value="Genomic_DNA"/>
</dbReference>
<feature type="non-terminal residue" evidence="1">
    <location>
        <position position="216"/>
    </location>
</feature>
<sequence length="216" mass="24380">FKTIETAKASSNLEEWHWNLILNLDFRSLLVLLSENLPQILQNDKNYLQIHPNENLKRLQSQKSNFIYQIDQNQLTEPMQTMQDSQLDQRLINIKAIPKELCPRHPYNLTSLEKIVPKLTTAGSLLTAAKQIHLSMQFQHTGNIASHTPKPQIISRGTGQQPADSPMVYKDFGSPTTIAIVLWFSQGSHQLLRKLQMNTVGGDAIIAGFALNQSKG</sequence>
<accession>A0A371FE17</accession>
<comment type="caution">
    <text evidence="1">The sequence shown here is derived from an EMBL/GenBank/DDBJ whole genome shotgun (WGS) entry which is preliminary data.</text>
</comment>
<evidence type="ECO:0000313" key="1">
    <source>
        <dbReference type="EMBL" id="RDX76500.1"/>
    </source>
</evidence>
<dbReference type="AlphaFoldDB" id="A0A371FE17"/>
<evidence type="ECO:0000313" key="2">
    <source>
        <dbReference type="Proteomes" id="UP000257109"/>
    </source>
</evidence>
<reference evidence="1" key="1">
    <citation type="submission" date="2018-05" db="EMBL/GenBank/DDBJ databases">
        <title>Draft genome of Mucuna pruriens seed.</title>
        <authorList>
            <person name="Nnadi N.E."/>
            <person name="Vos R."/>
            <person name="Hasami M.H."/>
            <person name="Devisetty U.K."/>
            <person name="Aguiy J.C."/>
        </authorList>
    </citation>
    <scope>NUCLEOTIDE SEQUENCE [LARGE SCALE GENOMIC DNA]</scope>
    <source>
        <strain evidence="1">JCA_2017</strain>
    </source>
</reference>
<proteinExistence type="predicted"/>
<name>A0A371FE17_MUCPR</name>
<keyword evidence="2" id="KW-1185">Reference proteome</keyword>
<gene>
    <name evidence="1" type="ORF">CR513_43504</name>
</gene>
<protein>
    <submittedName>
        <fullName evidence="1">Uncharacterized protein</fullName>
    </submittedName>
</protein>